<dbReference type="Proteomes" id="UP000215181">
    <property type="component" value="Unassembled WGS sequence"/>
</dbReference>
<gene>
    <name evidence="1" type="ORF">CGK74_12015</name>
</gene>
<evidence type="ECO:0000313" key="2">
    <source>
        <dbReference type="Proteomes" id="UP000215181"/>
    </source>
</evidence>
<organism evidence="1 2">
    <name type="scientific">Thauera propionica</name>
    <dbReference type="NCBI Taxonomy" id="2019431"/>
    <lineage>
        <taxon>Bacteria</taxon>
        <taxon>Pseudomonadati</taxon>
        <taxon>Pseudomonadota</taxon>
        <taxon>Betaproteobacteria</taxon>
        <taxon>Rhodocyclales</taxon>
        <taxon>Zoogloeaceae</taxon>
        <taxon>Thauera</taxon>
    </lineage>
</organism>
<name>A0A235EZ16_9RHOO</name>
<accession>A0A235EZ16</accession>
<reference evidence="1 2" key="1">
    <citation type="submission" date="2017-07" db="EMBL/GenBank/DDBJ databases">
        <title>Thauera sp. KNDSS-Mac4 genome sequence and assembly.</title>
        <authorList>
            <person name="Mayilraj S."/>
        </authorList>
    </citation>
    <scope>NUCLEOTIDE SEQUENCE [LARGE SCALE GENOMIC DNA]</scope>
    <source>
        <strain evidence="1 2">KNDSS-Mac4</strain>
    </source>
</reference>
<dbReference type="EMBL" id="NOIH01000013">
    <property type="protein sequence ID" value="OYD53665.1"/>
    <property type="molecule type" value="Genomic_DNA"/>
</dbReference>
<keyword evidence="2" id="KW-1185">Reference proteome</keyword>
<sequence length="129" mass="14397">MKRYPRHRGVRKLAVLSYDLDEMLSTKLRALLQREHGRDLLDLWGAWDASQATGADARVNPARVGEAFRFYMAQAGSIFDSTKVRSELERGMSSLKFLAMPTSKDACQVALPTPLGRPATCSSRCFCLT</sequence>
<dbReference type="InterPro" id="IPR014942">
    <property type="entry name" value="AbiEii"/>
</dbReference>
<protein>
    <submittedName>
        <fullName evidence="1">Uncharacterized protein</fullName>
    </submittedName>
</protein>
<evidence type="ECO:0000313" key="1">
    <source>
        <dbReference type="EMBL" id="OYD53665.1"/>
    </source>
</evidence>
<proteinExistence type="predicted"/>
<dbReference type="AlphaFoldDB" id="A0A235EZ16"/>
<comment type="caution">
    <text evidence="1">The sequence shown here is derived from an EMBL/GenBank/DDBJ whole genome shotgun (WGS) entry which is preliminary data.</text>
</comment>
<dbReference type="Pfam" id="PF08843">
    <property type="entry name" value="AbiEii"/>
    <property type="match status" value="1"/>
</dbReference>